<evidence type="ECO:0000256" key="1">
    <source>
        <dbReference type="ARBA" id="ARBA00010699"/>
    </source>
</evidence>
<keyword evidence="8" id="KW-1185">Reference proteome</keyword>
<evidence type="ECO:0000313" key="7">
    <source>
        <dbReference type="EMBL" id="BEI89740.1"/>
    </source>
</evidence>
<evidence type="ECO:0000256" key="3">
    <source>
        <dbReference type="ARBA" id="ARBA00022679"/>
    </source>
</evidence>
<dbReference type="Pfam" id="PF00551">
    <property type="entry name" value="Formyl_trans_N"/>
    <property type="match status" value="1"/>
</dbReference>
<sequence>MILSLRARSVITRLGPVSCRSSYLRRYLSTDSERPAEPFRVLFCGSDAFSVAALDALLGAEDVWQSLVVLTPRERAIGRSGKDTYIPPLKLFALERDIEHHDVPPGKLSFPEAFQKHHPSHLLLTASFGHIIPTPLLSPFAHALNVHPSVLPLYRGAAPVQWAIANGDSATGVTVQSMAPREVGVDAGAVLGAVEGLDATYNTLLPDLAHVAGRLLVQVLRQLQNGAATPHAQDSANVTRAPKITNDTARVNWGSQGAGTLDARHRAFGHTQPLWAHRPQELVHGNPKVKRDQAVQLTSVKRSGAVPEQAEKWASEAGRQPGTIVLDKRGRRVLALTRDGWLELVRVRPAGKKEQPGAEWWNGLPPNVKTRGWGILE</sequence>
<dbReference type="EMBL" id="AP028213">
    <property type="protein sequence ID" value="BEI89740.1"/>
    <property type="molecule type" value="Genomic_DNA"/>
</dbReference>
<dbReference type="GO" id="GO:0004479">
    <property type="term" value="F:methionyl-tRNA formyltransferase activity"/>
    <property type="evidence" value="ECO:0007669"/>
    <property type="project" value="UniProtKB-EC"/>
</dbReference>
<dbReference type="SUPFAM" id="SSF53328">
    <property type="entry name" value="Formyltransferase"/>
    <property type="match status" value="1"/>
</dbReference>
<dbReference type="InterPro" id="IPR002376">
    <property type="entry name" value="Formyl_transf_N"/>
</dbReference>
<proteinExistence type="inferred from homology"/>
<feature type="domain" description="Formyl transferase N-terminal" evidence="5">
    <location>
        <begin position="45"/>
        <end position="191"/>
    </location>
</feature>
<dbReference type="Gene3D" id="3.40.50.12230">
    <property type="match status" value="1"/>
</dbReference>
<keyword evidence="4" id="KW-0648">Protein biosynthesis</keyword>
<evidence type="ECO:0000256" key="4">
    <source>
        <dbReference type="ARBA" id="ARBA00022917"/>
    </source>
</evidence>
<dbReference type="CDD" id="cd08646">
    <property type="entry name" value="FMT_core_Met-tRNA-FMT_N"/>
    <property type="match status" value="1"/>
</dbReference>
<gene>
    <name evidence="7" type="primary">FMT1</name>
    <name evidence="7" type="ORF">CcaverHIS019_0211020</name>
</gene>
<dbReference type="GeneID" id="85493611"/>
<dbReference type="PANTHER" id="PTHR11138">
    <property type="entry name" value="METHIONYL-TRNA FORMYLTRANSFERASE"/>
    <property type="match status" value="1"/>
</dbReference>
<dbReference type="InterPro" id="IPR011034">
    <property type="entry name" value="Formyl_transferase-like_C_sf"/>
</dbReference>
<dbReference type="InterPro" id="IPR036477">
    <property type="entry name" value="Formyl_transf_N_sf"/>
</dbReference>
<dbReference type="GO" id="GO:0005739">
    <property type="term" value="C:mitochondrion"/>
    <property type="evidence" value="ECO:0007669"/>
    <property type="project" value="TreeGrafter"/>
</dbReference>
<keyword evidence="3" id="KW-0808">Transferase</keyword>
<dbReference type="KEGG" id="ccac:CcaHIS019_0211020"/>
<evidence type="ECO:0000313" key="8">
    <source>
        <dbReference type="Proteomes" id="UP001233271"/>
    </source>
</evidence>
<comment type="similarity">
    <text evidence="1">Belongs to the Fmt family.</text>
</comment>
<name>A0AA48I8F0_9TREE</name>
<dbReference type="SUPFAM" id="SSF50486">
    <property type="entry name" value="FMT C-terminal domain-like"/>
    <property type="match status" value="1"/>
</dbReference>
<protein>
    <recommendedName>
        <fullName evidence="2">methionyl-tRNA formyltransferase</fullName>
        <ecNumber evidence="2">2.1.2.9</ecNumber>
    </recommendedName>
</protein>
<dbReference type="Pfam" id="PF02911">
    <property type="entry name" value="Formyl_trans_C"/>
    <property type="match status" value="1"/>
</dbReference>
<dbReference type="AlphaFoldDB" id="A0AA48I8F0"/>
<organism evidence="7 8">
    <name type="scientific">Cutaneotrichosporon cavernicola</name>
    <dbReference type="NCBI Taxonomy" id="279322"/>
    <lineage>
        <taxon>Eukaryota</taxon>
        <taxon>Fungi</taxon>
        <taxon>Dikarya</taxon>
        <taxon>Basidiomycota</taxon>
        <taxon>Agaricomycotina</taxon>
        <taxon>Tremellomycetes</taxon>
        <taxon>Trichosporonales</taxon>
        <taxon>Trichosporonaceae</taxon>
        <taxon>Cutaneotrichosporon</taxon>
    </lineage>
</organism>
<accession>A0AA48I8F0</accession>
<dbReference type="PANTHER" id="PTHR11138:SF5">
    <property type="entry name" value="METHIONYL-TRNA FORMYLTRANSFERASE, MITOCHONDRIAL"/>
    <property type="match status" value="1"/>
</dbReference>
<dbReference type="InterPro" id="IPR005793">
    <property type="entry name" value="Formyl_trans_C"/>
</dbReference>
<evidence type="ECO:0000256" key="2">
    <source>
        <dbReference type="ARBA" id="ARBA00012261"/>
    </source>
</evidence>
<dbReference type="EC" id="2.1.2.9" evidence="2"/>
<evidence type="ECO:0000259" key="5">
    <source>
        <dbReference type="Pfam" id="PF00551"/>
    </source>
</evidence>
<evidence type="ECO:0000259" key="6">
    <source>
        <dbReference type="Pfam" id="PF02911"/>
    </source>
</evidence>
<feature type="domain" description="Formyl transferase C-terminal" evidence="6">
    <location>
        <begin position="243"/>
        <end position="364"/>
    </location>
</feature>
<dbReference type="Proteomes" id="UP001233271">
    <property type="component" value="Chromosome 2"/>
</dbReference>
<dbReference type="RefSeq" id="XP_060455006.1">
    <property type="nucleotide sequence ID" value="XM_060598187.1"/>
</dbReference>
<dbReference type="InterPro" id="IPR041711">
    <property type="entry name" value="Met-tRNA-FMT_N"/>
</dbReference>
<reference evidence="7" key="1">
    <citation type="journal article" date="2023" name="BMC Genomics">
        <title>Chromosome-level genome assemblies of Cutaneotrichosporon spp. (Trichosporonales, Basidiomycota) reveal imbalanced evolution between nucleotide sequences and chromosome synteny.</title>
        <authorList>
            <person name="Kobayashi Y."/>
            <person name="Kayamori A."/>
            <person name="Aoki K."/>
            <person name="Shiwa Y."/>
            <person name="Matsutani M."/>
            <person name="Fujita N."/>
            <person name="Sugita T."/>
            <person name="Iwasaki W."/>
            <person name="Tanaka N."/>
            <person name="Takashima M."/>
        </authorList>
    </citation>
    <scope>NUCLEOTIDE SEQUENCE</scope>
    <source>
        <strain evidence="7">HIS019</strain>
    </source>
</reference>